<keyword evidence="5" id="KW-0732">Signal</keyword>
<dbReference type="InterPro" id="IPR010851">
    <property type="entry name" value="DEFL"/>
</dbReference>
<dbReference type="AlphaFoldDB" id="A0AAP0LAZ0"/>
<dbReference type="Proteomes" id="UP001419268">
    <property type="component" value="Unassembled WGS sequence"/>
</dbReference>
<keyword evidence="4" id="KW-0611">Plant defense</keyword>
<comment type="similarity">
    <text evidence="1">Belongs to the DEFL family.</text>
</comment>
<name>A0AAP0LAZ0_9MAGN</name>
<dbReference type="Pfam" id="PF07333">
    <property type="entry name" value="SLR1-BP"/>
    <property type="match status" value="1"/>
</dbReference>
<evidence type="ECO:0000256" key="4">
    <source>
        <dbReference type="ARBA" id="ARBA00022821"/>
    </source>
</evidence>
<dbReference type="EMBL" id="JBBNAG010000001">
    <property type="protein sequence ID" value="KAK9167773.1"/>
    <property type="molecule type" value="Genomic_DNA"/>
</dbReference>
<evidence type="ECO:0000313" key="7">
    <source>
        <dbReference type="Proteomes" id="UP001419268"/>
    </source>
</evidence>
<evidence type="ECO:0000313" key="6">
    <source>
        <dbReference type="EMBL" id="KAK9167773.1"/>
    </source>
</evidence>
<accession>A0AAP0LAZ0</accession>
<keyword evidence="2" id="KW-0929">Antimicrobial</keyword>
<dbReference type="GO" id="GO:0050832">
    <property type="term" value="P:defense response to fungus"/>
    <property type="evidence" value="ECO:0007669"/>
    <property type="project" value="UniProtKB-KW"/>
</dbReference>
<keyword evidence="3" id="KW-0295">Fungicide</keyword>
<dbReference type="PANTHER" id="PTHR33830">
    <property type="entry name" value="DEFENSIN-LIKE PROTEIN 184-RELATED"/>
    <property type="match status" value="1"/>
</dbReference>
<evidence type="ECO:0000256" key="2">
    <source>
        <dbReference type="ARBA" id="ARBA00022529"/>
    </source>
</evidence>
<reference evidence="6 7" key="1">
    <citation type="submission" date="2024-01" db="EMBL/GenBank/DDBJ databases">
        <title>Genome assemblies of Stephania.</title>
        <authorList>
            <person name="Yang L."/>
        </authorList>
    </citation>
    <scope>NUCLEOTIDE SEQUENCE [LARGE SCALE GENOMIC DNA]</scope>
    <source>
        <strain evidence="6">JXDWG</strain>
        <tissue evidence="6">Leaf</tissue>
    </source>
</reference>
<protein>
    <submittedName>
        <fullName evidence="6">Uncharacterized protein</fullName>
    </submittedName>
</protein>
<evidence type="ECO:0000256" key="3">
    <source>
        <dbReference type="ARBA" id="ARBA00022577"/>
    </source>
</evidence>
<dbReference type="PANTHER" id="PTHR33830:SF35">
    <property type="entry name" value="KNOTTIN SCORPION TOXIN-LIKE DOMAIN-CONTAINING PROTEIN"/>
    <property type="match status" value="1"/>
</dbReference>
<feature type="chain" id="PRO_5042960909" evidence="5">
    <location>
        <begin position="23"/>
        <end position="79"/>
    </location>
</feature>
<gene>
    <name evidence="6" type="ORF">Scep_002964</name>
</gene>
<comment type="caution">
    <text evidence="6">The sequence shown here is derived from an EMBL/GenBank/DDBJ whole genome shotgun (WGS) entry which is preliminary data.</text>
</comment>
<proteinExistence type="inferred from homology"/>
<evidence type="ECO:0000256" key="1">
    <source>
        <dbReference type="ARBA" id="ARBA00006722"/>
    </source>
</evidence>
<organism evidence="6 7">
    <name type="scientific">Stephania cephalantha</name>
    <dbReference type="NCBI Taxonomy" id="152367"/>
    <lineage>
        <taxon>Eukaryota</taxon>
        <taxon>Viridiplantae</taxon>
        <taxon>Streptophyta</taxon>
        <taxon>Embryophyta</taxon>
        <taxon>Tracheophyta</taxon>
        <taxon>Spermatophyta</taxon>
        <taxon>Magnoliopsida</taxon>
        <taxon>Ranunculales</taxon>
        <taxon>Menispermaceae</taxon>
        <taxon>Menispermoideae</taxon>
        <taxon>Cissampelideae</taxon>
        <taxon>Stephania</taxon>
    </lineage>
</organism>
<keyword evidence="7" id="KW-1185">Reference proteome</keyword>
<sequence>MKLCYVHLEIILVLLFLFSSSGEMVKEAESGGTRCNAVMDPGGCILQSCRQRCFMSKNGNGMCIANVREGYQCVCYYNC</sequence>
<evidence type="ECO:0000256" key="5">
    <source>
        <dbReference type="SAM" id="SignalP"/>
    </source>
</evidence>
<dbReference type="GO" id="GO:0031640">
    <property type="term" value="P:killing of cells of another organism"/>
    <property type="evidence" value="ECO:0007669"/>
    <property type="project" value="UniProtKB-KW"/>
</dbReference>
<feature type="signal peptide" evidence="5">
    <location>
        <begin position="1"/>
        <end position="22"/>
    </location>
</feature>